<evidence type="ECO:0000256" key="2">
    <source>
        <dbReference type="ARBA" id="ARBA00003109"/>
    </source>
</evidence>
<dbReference type="FunFam" id="3.20.10.10:FF:000002">
    <property type="entry name" value="D-alanine aminotransferase"/>
    <property type="match status" value="1"/>
</dbReference>
<name>A0A6A8AIP5_9HYPH</name>
<dbReference type="Pfam" id="PF01063">
    <property type="entry name" value="Aminotran_4"/>
    <property type="match status" value="1"/>
</dbReference>
<dbReference type="AlphaFoldDB" id="A0A6A8AIP5"/>
<evidence type="ECO:0000256" key="4">
    <source>
        <dbReference type="ARBA" id="ARBA00004931"/>
    </source>
</evidence>
<dbReference type="PANTHER" id="PTHR42743">
    <property type="entry name" value="AMINO-ACID AMINOTRANSFERASE"/>
    <property type="match status" value="1"/>
</dbReference>
<comment type="cofactor">
    <cofactor evidence="1">
        <name>pyridoxal 5'-phosphate</name>
        <dbReference type="ChEBI" id="CHEBI:597326"/>
    </cofactor>
</comment>
<comment type="function">
    <text evidence="2">Acts on leucine, isoleucine and valine.</text>
</comment>
<evidence type="ECO:0000256" key="12">
    <source>
        <dbReference type="ARBA" id="ARBA00048798"/>
    </source>
</evidence>
<protein>
    <recommendedName>
        <fullName evidence="8">Probable branched-chain-amino-acid aminotransferase</fullName>
        <ecNumber evidence="7">2.6.1.42</ecNumber>
    </recommendedName>
</protein>
<dbReference type="GO" id="GO:0009082">
    <property type="term" value="P:branched-chain amino acid biosynthetic process"/>
    <property type="evidence" value="ECO:0007669"/>
    <property type="project" value="UniProtKB-KW"/>
</dbReference>
<comment type="caution">
    <text evidence="14">The sequence shown here is derived from an EMBL/GenBank/DDBJ whole genome shotgun (WGS) entry which is preliminary data.</text>
</comment>
<evidence type="ECO:0000256" key="10">
    <source>
        <dbReference type="ARBA" id="ARBA00023304"/>
    </source>
</evidence>
<dbReference type="GO" id="GO:0008652">
    <property type="term" value="P:amino acid biosynthetic process"/>
    <property type="evidence" value="ECO:0007669"/>
    <property type="project" value="UniProtKB-ARBA"/>
</dbReference>
<dbReference type="GO" id="GO:0052654">
    <property type="term" value="F:L-leucine-2-oxoglutarate transaminase activity"/>
    <property type="evidence" value="ECO:0007669"/>
    <property type="project" value="RHEA"/>
</dbReference>
<dbReference type="EC" id="2.6.1.42" evidence="7"/>
<comment type="catalytic activity">
    <reaction evidence="13">
        <text>L-leucine + 2-oxoglutarate = 4-methyl-2-oxopentanoate + L-glutamate</text>
        <dbReference type="Rhea" id="RHEA:18321"/>
        <dbReference type="ChEBI" id="CHEBI:16810"/>
        <dbReference type="ChEBI" id="CHEBI:17865"/>
        <dbReference type="ChEBI" id="CHEBI:29985"/>
        <dbReference type="ChEBI" id="CHEBI:57427"/>
        <dbReference type="EC" id="2.6.1.42"/>
    </reaction>
</comment>
<proteinExistence type="inferred from homology"/>
<dbReference type="InterPro" id="IPR043132">
    <property type="entry name" value="BCAT-like_C"/>
</dbReference>
<dbReference type="PANTHER" id="PTHR42743:SF11">
    <property type="entry name" value="AMINODEOXYCHORISMATE LYASE"/>
    <property type="match status" value="1"/>
</dbReference>
<evidence type="ECO:0000256" key="11">
    <source>
        <dbReference type="ARBA" id="ARBA00048212"/>
    </source>
</evidence>
<comment type="pathway">
    <text evidence="3">Amino-acid biosynthesis; L-isoleucine biosynthesis; L-isoleucine from 2-oxobutanoate: step 4/4.</text>
</comment>
<dbReference type="Proteomes" id="UP000435138">
    <property type="component" value="Unassembled WGS sequence"/>
</dbReference>
<dbReference type="CDD" id="cd01558">
    <property type="entry name" value="D-AAT_like"/>
    <property type="match status" value="1"/>
</dbReference>
<dbReference type="InterPro" id="IPR036038">
    <property type="entry name" value="Aminotransferase-like"/>
</dbReference>
<keyword evidence="14" id="KW-0032">Aminotransferase</keyword>
<dbReference type="NCBIfam" id="NF005209">
    <property type="entry name" value="PRK06680.1"/>
    <property type="match status" value="1"/>
</dbReference>
<evidence type="ECO:0000256" key="8">
    <source>
        <dbReference type="ARBA" id="ARBA00014472"/>
    </source>
</evidence>
<dbReference type="InterPro" id="IPR043131">
    <property type="entry name" value="BCAT-like_N"/>
</dbReference>
<dbReference type="GO" id="GO:0005829">
    <property type="term" value="C:cytosol"/>
    <property type="evidence" value="ECO:0007669"/>
    <property type="project" value="TreeGrafter"/>
</dbReference>
<organism evidence="14 15">
    <name type="scientific">Endobacterium cereale</name>
    <dbReference type="NCBI Taxonomy" id="2663029"/>
    <lineage>
        <taxon>Bacteria</taxon>
        <taxon>Pseudomonadati</taxon>
        <taxon>Pseudomonadota</taxon>
        <taxon>Alphaproteobacteria</taxon>
        <taxon>Hyphomicrobiales</taxon>
        <taxon>Rhizobiaceae</taxon>
        <taxon>Endobacterium</taxon>
    </lineage>
</organism>
<comment type="catalytic activity">
    <reaction evidence="12">
        <text>L-isoleucine + 2-oxoglutarate = (S)-3-methyl-2-oxopentanoate + L-glutamate</text>
        <dbReference type="Rhea" id="RHEA:24801"/>
        <dbReference type="ChEBI" id="CHEBI:16810"/>
        <dbReference type="ChEBI" id="CHEBI:29985"/>
        <dbReference type="ChEBI" id="CHEBI:35146"/>
        <dbReference type="ChEBI" id="CHEBI:58045"/>
        <dbReference type="EC" id="2.6.1.42"/>
    </reaction>
</comment>
<accession>A0A6A8AIP5</accession>
<dbReference type="InterPro" id="IPR050571">
    <property type="entry name" value="Class-IV_PLP-Dep_Aminotrnsfr"/>
</dbReference>
<keyword evidence="10" id="KW-0028">Amino-acid biosynthesis</keyword>
<comment type="pathway">
    <text evidence="4">Amino-acid biosynthesis; L-valine biosynthesis; L-valine from pyruvate: step 4/4.</text>
</comment>
<evidence type="ECO:0000256" key="3">
    <source>
        <dbReference type="ARBA" id="ARBA00004824"/>
    </source>
</evidence>
<evidence type="ECO:0000313" key="15">
    <source>
        <dbReference type="Proteomes" id="UP000435138"/>
    </source>
</evidence>
<comment type="similarity">
    <text evidence="6">Belongs to the class-IV pyridoxal-phosphate-dependent aminotransferase family.</text>
</comment>
<reference evidence="14 15" key="1">
    <citation type="submission" date="2019-11" db="EMBL/GenBank/DDBJ databases">
        <title>Genome analysis of Rhizobacterium cereale a novel genus and species isolated from maize roots in North Spain.</title>
        <authorList>
            <person name="Menendez E."/>
            <person name="Flores-Felix J.D."/>
            <person name="Ramirez-Bahena M.-H."/>
            <person name="Igual J.M."/>
            <person name="Garcia-Fraile P."/>
            <person name="Peix A."/>
            <person name="Velazquez E."/>
        </authorList>
    </citation>
    <scope>NUCLEOTIDE SEQUENCE [LARGE SCALE GENOMIC DNA]</scope>
    <source>
        <strain evidence="14 15">RZME27</strain>
    </source>
</reference>
<sequence>MTRTVYLNGQWLPEDQAKVSIFDRGYVFADAIYEVTAVIGGKLLDYPGHTARLKRSLEAIGISMPVSEDELLDLHHTIVEKNGLDQGLVYLQISRGAEDRNFLFSDNLTPTLSMFTQVVPLLANPKAETGLAVISMPDGRWANRQIKTVQLLYSSLAKMEAKNRGADDVIFVEDGLITEASSANFHIITKSGVLVTRQLSNALLHGITRSSVLSLALTAQLKVEERAFSVEEAQDAAEAFITSAGAFVMPVVSIDGTSIGDGKPGKTTLRIREIYIEDQLSRAMAR</sequence>
<comment type="catalytic activity">
    <reaction evidence="11">
        <text>L-valine + 2-oxoglutarate = 3-methyl-2-oxobutanoate + L-glutamate</text>
        <dbReference type="Rhea" id="RHEA:24813"/>
        <dbReference type="ChEBI" id="CHEBI:11851"/>
        <dbReference type="ChEBI" id="CHEBI:16810"/>
        <dbReference type="ChEBI" id="CHEBI:29985"/>
        <dbReference type="ChEBI" id="CHEBI:57762"/>
        <dbReference type="EC" id="2.6.1.42"/>
    </reaction>
</comment>
<dbReference type="GO" id="GO:0052656">
    <property type="term" value="F:L-isoleucine-2-oxoglutarate transaminase activity"/>
    <property type="evidence" value="ECO:0007669"/>
    <property type="project" value="RHEA"/>
</dbReference>
<dbReference type="SUPFAM" id="SSF56752">
    <property type="entry name" value="D-aminoacid aminotransferase-like PLP-dependent enzymes"/>
    <property type="match status" value="1"/>
</dbReference>
<gene>
    <name evidence="14" type="ORF">GAO09_24015</name>
</gene>
<keyword evidence="10" id="KW-0100">Branched-chain amino acid biosynthesis</keyword>
<evidence type="ECO:0000256" key="9">
    <source>
        <dbReference type="ARBA" id="ARBA00022898"/>
    </source>
</evidence>
<comment type="pathway">
    <text evidence="5">Amino-acid biosynthesis; L-leucine biosynthesis; L-leucine from 3-methyl-2-oxobutanoate: step 4/4.</text>
</comment>
<evidence type="ECO:0000313" key="14">
    <source>
        <dbReference type="EMBL" id="MQY49106.1"/>
    </source>
</evidence>
<dbReference type="GO" id="GO:0052655">
    <property type="term" value="F:L-valine-2-oxoglutarate transaminase activity"/>
    <property type="evidence" value="ECO:0007669"/>
    <property type="project" value="RHEA"/>
</dbReference>
<dbReference type="Gene3D" id="3.30.470.10">
    <property type="match status" value="1"/>
</dbReference>
<dbReference type="InterPro" id="IPR001544">
    <property type="entry name" value="Aminotrans_IV"/>
</dbReference>
<evidence type="ECO:0000256" key="1">
    <source>
        <dbReference type="ARBA" id="ARBA00001933"/>
    </source>
</evidence>
<keyword evidence="15" id="KW-1185">Reference proteome</keyword>
<evidence type="ECO:0000256" key="7">
    <source>
        <dbReference type="ARBA" id="ARBA00013053"/>
    </source>
</evidence>
<dbReference type="Gene3D" id="3.20.10.10">
    <property type="entry name" value="D-amino Acid Aminotransferase, subunit A, domain 2"/>
    <property type="match status" value="1"/>
</dbReference>
<evidence type="ECO:0000256" key="13">
    <source>
        <dbReference type="ARBA" id="ARBA00049229"/>
    </source>
</evidence>
<keyword evidence="9" id="KW-0663">Pyridoxal phosphate</keyword>
<dbReference type="EMBL" id="WIXI01000050">
    <property type="protein sequence ID" value="MQY49106.1"/>
    <property type="molecule type" value="Genomic_DNA"/>
</dbReference>
<evidence type="ECO:0000256" key="5">
    <source>
        <dbReference type="ARBA" id="ARBA00005072"/>
    </source>
</evidence>
<keyword evidence="14" id="KW-0808">Transferase</keyword>
<evidence type="ECO:0000256" key="6">
    <source>
        <dbReference type="ARBA" id="ARBA00009320"/>
    </source>
</evidence>